<dbReference type="EMBL" id="BMKE01000013">
    <property type="protein sequence ID" value="GGB45048.1"/>
    <property type="molecule type" value="Genomic_DNA"/>
</dbReference>
<organism evidence="10 11">
    <name type="scientific">Oceanisphaera marina</name>
    <dbReference type="NCBI Taxonomy" id="2017550"/>
    <lineage>
        <taxon>Bacteria</taxon>
        <taxon>Pseudomonadati</taxon>
        <taxon>Pseudomonadota</taxon>
        <taxon>Gammaproteobacteria</taxon>
        <taxon>Aeromonadales</taxon>
        <taxon>Aeromonadaceae</taxon>
        <taxon>Oceanisphaera</taxon>
    </lineage>
</organism>
<evidence type="ECO:0000256" key="2">
    <source>
        <dbReference type="ARBA" id="ARBA00004613"/>
    </source>
</evidence>
<reference evidence="11" key="1">
    <citation type="journal article" date="2019" name="Int. J. Syst. Evol. Microbiol.">
        <title>The Global Catalogue of Microorganisms (GCM) 10K type strain sequencing project: providing services to taxonomists for standard genome sequencing and annotation.</title>
        <authorList>
            <consortium name="The Broad Institute Genomics Platform"/>
            <consortium name="The Broad Institute Genome Sequencing Center for Infectious Disease"/>
            <person name="Wu L."/>
            <person name="Ma J."/>
        </authorList>
    </citation>
    <scope>NUCLEOTIDE SEQUENCE [LARGE SCALE GENOMIC DNA]</scope>
    <source>
        <strain evidence="11">CGMCC 1.15923</strain>
    </source>
</reference>
<dbReference type="InterPro" id="IPR001492">
    <property type="entry name" value="Flagellin"/>
</dbReference>
<dbReference type="Gene3D" id="1.20.1330.10">
    <property type="entry name" value="f41 fragment of flagellin, N-terminal domain"/>
    <property type="match status" value="2"/>
</dbReference>
<comment type="subcellular location">
    <subcellularLocation>
        <location evidence="1">Bacterial flagellum</location>
    </subcellularLocation>
    <subcellularLocation>
        <location evidence="2">Secreted</location>
    </subcellularLocation>
</comment>
<sequence length="424" mass="47187">MRIASFQFIQRNLDNISARSSEAHRQLGQMSSSKRVDKPSDDPVSANGILNYKQELRKIEQYQNNINLAENRLRREETGLTSGENITQQVKEIMLKANNPAITQNERDAFKSELQSRIDEMLDIANSKDEFGQAIFGGFQTDSDPFTFDDKGNIVYSGDSGQRQMVIGDSVKVELNHDGELVFGGVPNPRGDFTVDYSGVKGESREDQVRVESINIVDRASFSDQKNYSVEFVGKLPADPESEEIFYVVKDATGTPIAPTDPTDPLTQLPYDPLNPIAVDGIEIKVKGDVKIGDEITLNSSVQDGTGQDDVGVFDILNRAKQWLETDGHTAKGQSEMIDILDELDAMGGHFTQVRADTGNRMQRLDNQKETHSEMTLTLDKLRSGMEDLDYAKAAGEFSQTMVALQATQTMFGKIQNMSLFNYI</sequence>
<evidence type="ECO:0000256" key="3">
    <source>
        <dbReference type="ARBA" id="ARBA00005709"/>
    </source>
</evidence>
<dbReference type="InterPro" id="IPR001029">
    <property type="entry name" value="Flagellin_N"/>
</dbReference>
<dbReference type="Pfam" id="PF00669">
    <property type="entry name" value="Flagellin_N"/>
    <property type="match status" value="1"/>
</dbReference>
<keyword evidence="10" id="KW-0282">Flagellum</keyword>
<evidence type="ECO:0000256" key="7">
    <source>
        <dbReference type="SAM" id="MobiDB-lite"/>
    </source>
</evidence>
<dbReference type="RefSeq" id="WP_188629778.1">
    <property type="nucleotide sequence ID" value="NZ_BMKE01000013.1"/>
</dbReference>
<keyword evidence="10" id="KW-0969">Cilium</keyword>
<feature type="domain" description="Flagellin N-terminal" evidence="8">
    <location>
        <begin position="11"/>
        <end position="140"/>
    </location>
</feature>
<dbReference type="PANTHER" id="PTHR42792">
    <property type="entry name" value="FLAGELLIN"/>
    <property type="match status" value="1"/>
</dbReference>
<keyword evidence="11" id="KW-1185">Reference proteome</keyword>
<gene>
    <name evidence="10" type="primary">flgL</name>
    <name evidence="10" type="ORF">GCM10011502_17930</name>
</gene>
<keyword evidence="10" id="KW-0966">Cell projection</keyword>
<feature type="region of interest" description="Disordered" evidence="7">
    <location>
        <begin position="20"/>
        <end position="45"/>
    </location>
</feature>
<evidence type="ECO:0000256" key="4">
    <source>
        <dbReference type="ARBA" id="ARBA00022525"/>
    </source>
</evidence>
<dbReference type="SUPFAM" id="SSF64518">
    <property type="entry name" value="Phase 1 flagellin"/>
    <property type="match status" value="1"/>
</dbReference>
<dbReference type="PANTHER" id="PTHR42792:SF1">
    <property type="entry name" value="FLAGELLAR HOOK-ASSOCIATED PROTEIN 3"/>
    <property type="match status" value="1"/>
</dbReference>
<dbReference type="Proteomes" id="UP000646152">
    <property type="component" value="Unassembled WGS sequence"/>
</dbReference>
<keyword evidence="6" id="KW-0175">Coiled coil</keyword>
<evidence type="ECO:0000256" key="1">
    <source>
        <dbReference type="ARBA" id="ARBA00004365"/>
    </source>
</evidence>
<feature type="coiled-coil region" evidence="6">
    <location>
        <begin position="52"/>
        <end position="79"/>
    </location>
</feature>
<keyword evidence="5" id="KW-0975">Bacterial flagellum</keyword>
<evidence type="ECO:0000259" key="9">
    <source>
        <dbReference type="Pfam" id="PF00700"/>
    </source>
</evidence>
<dbReference type="InterPro" id="IPR046358">
    <property type="entry name" value="Flagellin_C"/>
</dbReference>
<keyword evidence="4" id="KW-0964">Secreted</keyword>
<protein>
    <submittedName>
        <fullName evidence="10">Flagellar hook-associated protein FlgL</fullName>
    </submittedName>
</protein>
<evidence type="ECO:0000256" key="6">
    <source>
        <dbReference type="SAM" id="Coils"/>
    </source>
</evidence>
<dbReference type="InterPro" id="IPR013384">
    <property type="entry name" value="Flagell_FlgL"/>
</dbReference>
<evidence type="ECO:0000259" key="8">
    <source>
        <dbReference type="Pfam" id="PF00669"/>
    </source>
</evidence>
<name>A0ABQ1IMH0_9GAMM</name>
<evidence type="ECO:0000313" key="10">
    <source>
        <dbReference type="EMBL" id="GGB45048.1"/>
    </source>
</evidence>
<evidence type="ECO:0000256" key="5">
    <source>
        <dbReference type="ARBA" id="ARBA00023143"/>
    </source>
</evidence>
<comment type="caution">
    <text evidence="10">The sequence shown here is derived from an EMBL/GenBank/DDBJ whole genome shotgun (WGS) entry which is preliminary data.</text>
</comment>
<evidence type="ECO:0000313" key="11">
    <source>
        <dbReference type="Proteomes" id="UP000646152"/>
    </source>
</evidence>
<dbReference type="NCBIfam" id="TIGR02550">
    <property type="entry name" value="flagell_flgL"/>
    <property type="match status" value="1"/>
</dbReference>
<accession>A0ABQ1IMH0</accession>
<dbReference type="Pfam" id="PF00700">
    <property type="entry name" value="Flagellin_C"/>
    <property type="match status" value="1"/>
</dbReference>
<feature type="domain" description="Flagellin C-terminal" evidence="9">
    <location>
        <begin position="350"/>
        <end position="424"/>
    </location>
</feature>
<comment type="similarity">
    <text evidence="3">Belongs to the bacterial flagellin family.</text>
</comment>
<proteinExistence type="inferred from homology"/>